<reference evidence="11 12" key="1">
    <citation type="journal article" date="2013" name="Genome Announc.">
        <title>Draft Genome Sequence of Cesiribacter andamanensis Strain AMV16T, Isolated from a Soil Sample from a Mud Volcano in the Andaman Islands, India.</title>
        <authorList>
            <person name="Shivaji S."/>
            <person name="Ara S."/>
            <person name="Begum Z."/>
            <person name="Srinivas T.N."/>
            <person name="Singh A."/>
            <person name="Kumar Pinnaka A."/>
        </authorList>
    </citation>
    <scope>NUCLEOTIDE SEQUENCE [LARGE SCALE GENOMIC DNA]</scope>
    <source>
        <strain evidence="11 12">AMV16</strain>
    </source>
</reference>
<evidence type="ECO:0000256" key="9">
    <source>
        <dbReference type="RuleBase" id="RU003477"/>
    </source>
</evidence>
<dbReference type="NCBIfam" id="TIGR01079">
    <property type="entry name" value="rplX_bact"/>
    <property type="match status" value="1"/>
</dbReference>
<gene>
    <name evidence="8 11" type="primary">rplX</name>
    <name evidence="11" type="ORF">ADICEAN_00781</name>
</gene>
<dbReference type="eggNOG" id="COG0198">
    <property type="taxonomic scope" value="Bacteria"/>
</dbReference>
<dbReference type="HAMAP" id="MF_01326_B">
    <property type="entry name" value="Ribosomal_uL24_B"/>
    <property type="match status" value="1"/>
</dbReference>
<dbReference type="GO" id="GO:0005840">
    <property type="term" value="C:ribosome"/>
    <property type="evidence" value="ECO:0007669"/>
    <property type="project" value="UniProtKB-KW"/>
</dbReference>
<keyword evidence="4 8" id="KW-0689">Ribosomal protein</keyword>
<dbReference type="InterPro" id="IPR057264">
    <property type="entry name" value="Ribosomal_uL24_C"/>
</dbReference>
<evidence type="ECO:0000313" key="11">
    <source>
        <dbReference type="EMBL" id="EMR04041.1"/>
    </source>
</evidence>
<comment type="function">
    <text evidence="8">One of two assembly initiator proteins, it binds directly to the 5'-end of the 23S rRNA, where it nucleates assembly of the 50S subunit.</text>
</comment>
<evidence type="ECO:0000256" key="4">
    <source>
        <dbReference type="ARBA" id="ARBA00022980"/>
    </source>
</evidence>
<dbReference type="Gene3D" id="2.30.30.30">
    <property type="match status" value="1"/>
</dbReference>
<evidence type="ECO:0000256" key="7">
    <source>
        <dbReference type="ARBA" id="ARBA00058688"/>
    </source>
</evidence>
<feature type="domain" description="KOW" evidence="10">
    <location>
        <begin position="12"/>
        <end position="39"/>
    </location>
</feature>
<dbReference type="EMBL" id="AODQ01000012">
    <property type="protein sequence ID" value="EMR04041.1"/>
    <property type="molecule type" value="Genomic_DNA"/>
</dbReference>
<dbReference type="InterPro" id="IPR005824">
    <property type="entry name" value="KOW"/>
</dbReference>
<evidence type="ECO:0000256" key="8">
    <source>
        <dbReference type="HAMAP-Rule" id="MF_01326"/>
    </source>
</evidence>
<dbReference type="PATRIC" id="fig|1279009.4.peg.793"/>
<dbReference type="OrthoDB" id="9807419at2"/>
<comment type="similarity">
    <text evidence="1 8 9">Belongs to the universal ribosomal protein uL24 family.</text>
</comment>
<dbReference type="GO" id="GO:0019843">
    <property type="term" value="F:rRNA binding"/>
    <property type="evidence" value="ECO:0007669"/>
    <property type="project" value="UniProtKB-UniRule"/>
</dbReference>
<keyword evidence="12" id="KW-1185">Reference proteome</keyword>
<dbReference type="Proteomes" id="UP000011910">
    <property type="component" value="Unassembled WGS sequence"/>
</dbReference>
<comment type="subunit">
    <text evidence="8">Part of the 50S ribosomal subunit.</text>
</comment>
<comment type="function">
    <text evidence="7 8">One of the proteins that surrounds the polypeptide exit tunnel on the outside of the subunit.</text>
</comment>
<dbReference type="GO" id="GO:1990904">
    <property type="term" value="C:ribonucleoprotein complex"/>
    <property type="evidence" value="ECO:0007669"/>
    <property type="project" value="UniProtKB-KW"/>
</dbReference>
<evidence type="ECO:0000256" key="3">
    <source>
        <dbReference type="ARBA" id="ARBA00022884"/>
    </source>
</evidence>
<dbReference type="GO" id="GO:0006412">
    <property type="term" value="P:translation"/>
    <property type="evidence" value="ECO:0007669"/>
    <property type="project" value="UniProtKB-UniRule"/>
</dbReference>
<dbReference type="InterPro" id="IPR008991">
    <property type="entry name" value="Translation_prot_SH3-like_sf"/>
</dbReference>
<dbReference type="PROSITE" id="PS01108">
    <property type="entry name" value="RIBOSOMAL_L24"/>
    <property type="match status" value="1"/>
</dbReference>
<evidence type="ECO:0000259" key="10">
    <source>
        <dbReference type="SMART" id="SM00739"/>
    </source>
</evidence>
<evidence type="ECO:0000256" key="6">
    <source>
        <dbReference type="ARBA" id="ARBA00035206"/>
    </source>
</evidence>
<dbReference type="AlphaFoldDB" id="M7NA08"/>
<dbReference type="InterPro" id="IPR003256">
    <property type="entry name" value="Ribosomal_uL24"/>
</dbReference>
<comment type="caution">
    <text evidence="11">The sequence shown here is derived from an EMBL/GenBank/DDBJ whole genome shotgun (WGS) entry which is preliminary data.</text>
</comment>
<dbReference type="FunFam" id="2.30.30.30:FF:000004">
    <property type="entry name" value="50S ribosomal protein L24"/>
    <property type="match status" value="1"/>
</dbReference>
<dbReference type="PANTHER" id="PTHR12903">
    <property type="entry name" value="MITOCHONDRIAL RIBOSOMAL PROTEIN L24"/>
    <property type="match status" value="1"/>
</dbReference>
<accession>M7NA08</accession>
<dbReference type="InterPro" id="IPR005825">
    <property type="entry name" value="Ribosomal_uL24_CS"/>
</dbReference>
<proteinExistence type="inferred from homology"/>
<evidence type="ECO:0000256" key="5">
    <source>
        <dbReference type="ARBA" id="ARBA00023274"/>
    </source>
</evidence>
<organism evidence="11 12">
    <name type="scientific">Cesiribacter andamanensis AMV16</name>
    <dbReference type="NCBI Taxonomy" id="1279009"/>
    <lineage>
        <taxon>Bacteria</taxon>
        <taxon>Pseudomonadati</taxon>
        <taxon>Bacteroidota</taxon>
        <taxon>Cytophagia</taxon>
        <taxon>Cytophagales</taxon>
        <taxon>Cesiribacteraceae</taxon>
        <taxon>Cesiribacter</taxon>
    </lineage>
</organism>
<dbReference type="InterPro" id="IPR041988">
    <property type="entry name" value="Ribosomal_uL24_KOW"/>
</dbReference>
<name>M7NA08_9BACT</name>
<dbReference type="InterPro" id="IPR014722">
    <property type="entry name" value="Rib_uL2_dom2"/>
</dbReference>
<evidence type="ECO:0000313" key="12">
    <source>
        <dbReference type="Proteomes" id="UP000011910"/>
    </source>
</evidence>
<dbReference type="Pfam" id="PF17136">
    <property type="entry name" value="ribosomal_L24"/>
    <property type="match status" value="1"/>
</dbReference>
<dbReference type="SMART" id="SM00739">
    <property type="entry name" value="KOW"/>
    <property type="match status" value="1"/>
</dbReference>
<keyword evidence="5 8" id="KW-0687">Ribonucleoprotein</keyword>
<keyword evidence="2 8" id="KW-0699">rRNA-binding</keyword>
<dbReference type="CDD" id="cd06089">
    <property type="entry name" value="KOW_RPL26"/>
    <property type="match status" value="1"/>
</dbReference>
<dbReference type="STRING" id="1279009.ADICEAN_00781"/>
<dbReference type="Pfam" id="PF00467">
    <property type="entry name" value="KOW"/>
    <property type="match status" value="1"/>
</dbReference>
<dbReference type="GO" id="GO:0003735">
    <property type="term" value="F:structural constituent of ribosome"/>
    <property type="evidence" value="ECO:0007669"/>
    <property type="project" value="InterPro"/>
</dbReference>
<evidence type="ECO:0000256" key="1">
    <source>
        <dbReference type="ARBA" id="ARBA00010618"/>
    </source>
</evidence>
<protein>
    <recommendedName>
        <fullName evidence="6 8">Large ribosomal subunit protein uL24</fullName>
    </recommendedName>
</protein>
<evidence type="ECO:0000256" key="2">
    <source>
        <dbReference type="ARBA" id="ARBA00022730"/>
    </source>
</evidence>
<sequence>MKATTTKTAKLHIRTGDTVKVLTGADRGKTGKVQQILRDEQKAIVEGVNMKHKHQKPNAQNPEGGITHKEAPIHISNLMVVDPATGQATRIGRKLNDQGKLQRYSKKNNGQFITNG</sequence>
<dbReference type="SUPFAM" id="SSF50104">
    <property type="entry name" value="Translation proteins SH3-like domain"/>
    <property type="match status" value="1"/>
</dbReference>
<keyword evidence="3 8" id="KW-0694">RNA-binding</keyword>
<dbReference type="RefSeq" id="WP_009194187.1">
    <property type="nucleotide sequence ID" value="NZ_AODQ01000012.1"/>
</dbReference>